<organism evidence="1 2">
    <name type="scientific">Desulfovibrio desulfuricans</name>
    <dbReference type="NCBI Taxonomy" id="876"/>
    <lineage>
        <taxon>Bacteria</taxon>
        <taxon>Pseudomonadati</taxon>
        <taxon>Thermodesulfobacteriota</taxon>
        <taxon>Desulfovibrionia</taxon>
        <taxon>Desulfovibrionales</taxon>
        <taxon>Desulfovibrionaceae</taxon>
        <taxon>Desulfovibrio</taxon>
    </lineage>
</organism>
<dbReference type="PANTHER" id="PTHR48228">
    <property type="entry name" value="SUCCINYL-COA--D-CITRAMALATE COA-TRANSFERASE"/>
    <property type="match status" value="1"/>
</dbReference>
<evidence type="ECO:0000313" key="2">
    <source>
        <dbReference type="Proteomes" id="UP000297065"/>
    </source>
</evidence>
<accession>A0A4P7UHF0</accession>
<protein>
    <submittedName>
        <fullName evidence="1">CoA transferase</fullName>
    </submittedName>
</protein>
<dbReference type="RefSeq" id="WP_136399822.1">
    <property type="nucleotide sequence ID" value="NZ_CP036295.1"/>
</dbReference>
<dbReference type="InterPro" id="IPR003673">
    <property type="entry name" value="CoA-Trfase_fam_III"/>
</dbReference>
<dbReference type="EMBL" id="CP036295">
    <property type="protein sequence ID" value="QCC85676.1"/>
    <property type="molecule type" value="Genomic_DNA"/>
</dbReference>
<dbReference type="InterPro" id="IPR023606">
    <property type="entry name" value="CoA-Trfase_III_dom_1_sf"/>
</dbReference>
<sequence length="406" mass="44862">MTRHKPLEGVRVVELATYAAAPAALRVLADWGAEVWKVESFDGDPYRRQAPVFNIPLMEDENLSFDMTSLNKKFVALNLKNAGGMQALHSMLQNADVLVTSFRQKALDKLGLSYDVLKDKYPRLVMAQMFGYGDKGPEKDTAGYDVTCYVARGGILGSFHERGTSPINEPNAFGDYQVALTLASGICAALYAREKTGKGDRVVTSLFHQALWAMSVPIMSSQYGNTYPKSRMEVANPFNNTYRTSDDRWLIICVPDYDVYFRKMMGLFGREDVFEDEDINTIGNVLARKTQSKAIGIIGESMGKKPLAEWLKIFKENDVPCEKGALPSEILDDPQAWAIDGLRKVTYPSGNERVITTTPVRFESMGDPDAVIARGLGADTASVLKDCGYPDADIGKMQQDKAIICG</sequence>
<dbReference type="GO" id="GO:0016740">
    <property type="term" value="F:transferase activity"/>
    <property type="evidence" value="ECO:0007669"/>
    <property type="project" value="UniProtKB-KW"/>
</dbReference>
<dbReference type="Gene3D" id="3.30.1540.10">
    <property type="entry name" value="formyl-coa transferase, domain 3"/>
    <property type="match status" value="1"/>
</dbReference>
<dbReference type="Pfam" id="PF02515">
    <property type="entry name" value="CoA_transf_3"/>
    <property type="match status" value="1"/>
</dbReference>
<evidence type="ECO:0000313" key="1">
    <source>
        <dbReference type="EMBL" id="QCC85676.1"/>
    </source>
</evidence>
<keyword evidence="1" id="KW-0808">Transferase</keyword>
<dbReference type="Proteomes" id="UP000297065">
    <property type="component" value="Chromosome"/>
</dbReference>
<dbReference type="PANTHER" id="PTHR48228:SF2">
    <property type="entry name" value="E-CINNAMOYL-COA:R-PHENYLLACTATE COA TRANSFERASE LARGE SUBUNIT"/>
    <property type="match status" value="1"/>
</dbReference>
<dbReference type="AlphaFoldDB" id="A0A4P7UHF0"/>
<proteinExistence type="predicted"/>
<gene>
    <name evidence="1" type="ORF">DDIC_07265</name>
</gene>
<dbReference type="SUPFAM" id="SSF89796">
    <property type="entry name" value="CoA-transferase family III (CaiB/BaiF)"/>
    <property type="match status" value="1"/>
</dbReference>
<dbReference type="Gene3D" id="3.40.50.10540">
    <property type="entry name" value="Crotonobetainyl-coa:carnitine coa-transferase, domain 1"/>
    <property type="match status" value="1"/>
</dbReference>
<name>A0A4P7UHF0_DESDE</name>
<dbReference type="OrthoDB" id="9781472at2"/>
<reference evidence="1 2" key="1">
    <citation type="submission" date="2019-02" db="EMBL/GenBank/DDBJ databases">
        <title>Complete Genome Sequence of Desulfovibrio desulfuricans IC1, a Sulfonate Utilizing Anaerobe.</title>
        <authorList>
            <person name="Day L.A."/>
            <person name="De Leon K.B."/>
            <person name="Wall J.D."/>
        </authorList>
    </citation>
    <scope>NUCLEOTIDE SEQUENCE [LARGE SCALE GENOMIC DNA]</scope>
    <source>
        <strain evidence="1 2">IC1</strain>
    </source>
</reference>
<dbReference type="InterPro" id="IPR050509">
    <property type="entry name" value="CoA-transferase_III"/>
</dbReference>
<dbReference type="InterPro" id="IPR044855">
    <property type="entry name" value="CoA-Trfase_III_dom3_sf"/>
</dbReference>